<evidence type="ECO:0000256" key="3">
    <source>
        <dbReference type="ARBA" id="ARBA00022687"/>
    </source>
</evidence>
<dbReference type="Proteomes" id="UP001201812">
    <property type="component" value="Unassembled WGS sequence"/>
</dbReference>
<dbReference type="GO" id="GO:1990698">
    <property type="term" value="F:palmitoleoyltransferase activity"/>
    <property type="evidence" value="ECO:0007669"/>
    <property type="project" value="UniProtKB-EC"/>
</dbReference>
<comment type="caution">
    <text evidence="13">The sequence shown here is derived from an EMBL/GenBank/DDBJ whole genome shotgun (WGS) entry which is preliminary data.</text>
</comment>
<feature type="transmembrane region" description="Helical" evidence="12">
    <location>
        <begin position="459"/>
        <end position="477"/>
    </location>
</feature>
<dbReference type="GO" id="GO:0030258">
    <property type="term" value="P:lipid modification"/>
    <property type="evidence" value="ECO:0007669"/>
    <property type="project" value="TreeGrafter"/>
</dbReference>
<proteinExistence type="inferred from homology"/>
<dbReference type="PANTHER" id="PTHR13906">
    <property type="entry name" value="PORCUPINE"/>
    <property type="match status" value="1"/>
</dbReference>
<protein>
    <recommendedName>
        <fullName evidence="10">Protein-serine O-palmitoleoyltransferase porcupine</fullName>
        <ecNumber evidence="9">2.3.1.250</ecNumber>
    </recommendedName>
</protein>
<keyword evidence="2" id="KW-0808">Transferase</keyword>
<evidence type="ECO:0000256" key="10">
    <source>
        <dbReference type="ARBA" id="ARBA00040371"/>
    </source>
</evidence>
<keyword evidence="5 12" id="KW-1133">Transmembrane helix</keyword>
<feature type="transmembrane region" description="Helical" evidence="12">
    <location>
        <begin position="110"/>
        <end position="130"/>
    </location>
</feature>
<reference evidence="13" key="1">
    <citation type="submission" date="2022-01" db="EMBL/GenBank/DDBJ databases">
        <title>Genome Sequence Resource for Two Populations of Ditylenchus destructor, the Migratory Endoparasitic Phytonematode.</title>
        <authorList>
            <person name="Zhang H."/>
            <person name="Lin R."/>
            <person name="Xie B."/>
        </authorList>
    </citation>
    <scope>NUCLEOTIDE SEQUENCE</scope>
    <source>
        <strain evidence="13">BazhouSP</strain>
    </source>
</reference>
<feature type="transmembrane region" description="Helical" evidence="12">
    <location>
        <begin position="238"/>
        <end position="261"/>
    </location>
</feature>
<organism evidence="13 14">
    <name type="scientific">Ditylenchus destructor</name>
    <dbReference type="NCBI Taxonomy" id="166010"/>
    <lineage>
        <taxon>Eukaryota</taxon>
        <taxon>Metazoa</taxon>
        <taxon>Ecdysozoa</taxon>
        <taxon>Nematoda</taxon>
        <taxon>Chromadorea</taxon>
        <taxon>Rhabditida</taxon>
        <taxon>Tylenchina</taxon>
        <taxon>Tylenchomorpha</taxon>
        <taxon>Sphaerularioidea</taxon>
        <taxon>Anguinidae</taxon>
        <taxon>Anguininae</taxon>
        <taxon>Ditylenchus</taxon>
    </lineage>
</organism>
<sequence>MAAYSNWPEEEIYYGSEYPELLSEPPLRDGQMIIPADSEVWHDGHWRYSFLQTWECLSGTFESLLPLMGRSIAFSMAQRIVWMCGFNERICSVLIGALGLLLLWSNSSAIFHLYAFILYFCISTATLFLVKRSPHKGHYVALVTFIYTVLTQFYSTDVEFMAFRGSMMIASMKQISLAYDARGISATDLPALVEYIFNPSTLLFGPFNTSEQYYLAKKRSQTMDVNNFVKDVMTSFKYLAISLIFVAYSSCISDQIPFLFNEPWLEYYTTAQAFRFSHCFVCYLSLFTALIGGFAESDVRATDWTAIEWPRSLTEVVVFWNLPMHSFLHKYIFRKACHNFGYFAAMVSTFLASALLHGFNFQLTAVLLSLGFYAYVESTFRKQLASILSACIESRSCGPKCTHRHKKWNFWVLAINVAFVFLNIFHLAYLGAPFQQIEAQQHGYSWQHTLSVWAKDWRFSSHIISVIILIFSFILSLK</sequence>
<comment type="subcellular location">
    <subcellularLocation>
        <location evidence="1">Membrane</location>
        <topology evidence="1">Multi-pass membrane protein</topology>
    </subcellularLocation>
</comment>
<dbReference type="GO" id="GO:0005783">
    <property type="term" value="C:endoplasmic reticulum"/>
    <property type="evidence" value="ECO:0007669"/>
    <property type="project" value="TreeGrafter"/>
</dbReference>
<dbReference type="Pfam" id="PF03062">
    <property type="entry name" value="MBOAT"/>
    <property type="match status" value="1"/>
</dbReference>
<accession>A0AAD4MTS6</accession>
<evidence type="ECO:0000313" key="14">
    <source>
        <dbReference type="Proteomes" id="UP001201812"/>
    </source>
</evidence>
<keyword evidence="14" id="KW-1185">Reference proteome</keyword>
<gene>
    <name evidence="13" type="ORF">DdX_14845</name>
</gene>
<comment type="similarity">
    <text evidence="8">Belongs to the membrane-bound acyltransferase family. Porcupine subfamily.</text>
</comment>
<evidence type="ECO:0000256" key="11">
    <source>
        <dbReference type="ARBA" id="ARBA00047978"/>
    </source>
</evidence>
<dbReference type="EMBL" id="JAKKPZ010000081">
    <property type="protein sequence ID" value="KAI1703512.1"/>
    <property type="molecule type" value="Genomic_DNA"/>
</dbReference>
<evidence type="ECO:0000256" key="6">
    <source>
        <dbReference type="ARBA" id="ARBA00023136"/>
    </source>
</evidence>
<dbReference type="AlphaFoldDB" id="A0AAD4MTS6"/>
<dbReference type="GO" id="GO:0016020">
    <property type="term" value="C:membrane"/>
    <property type="evidence" value="ECO:0007669"/>
    <property type="project" value="UniProtKB-SubCell"/>
</dbReference>
<name>A0AAD4MTS6_9BILA</name>
<keyword evidence="3" id="KW-0879">Wnt signaling pathway</keyword>
<feature type="transmembrane region" description="Helical" evidence="12">
    <location>
        <begin position="350"/>
        <end position="376"/>
    </location>
</feature>
<feature type="transmembrane region" description="Helical" evidence="12">
    <location>
        <begin position="273"/>
        <end position="295"/>
    </location>
</feature>
<comment type="catalytic activity">
    <reaction evidence="11">
        <text>[Wnt protein]-L-serine + (9Z)-hexadecenoyl-CoA = [Wnt protein]-O-(9Z)-hexadecenoyl-L-serine + CoA</text>
        <dbReference type="Rhea" id="RHEA:45336"/>
        <dbReference type="Rhea" id="RHEA-COMP:11170"/>
        <dbReference type="Rhea" id="RHEA-COMP:11171"/>
        <dbReference type="ChEBI" id="CHEBI:29999"/>
        <dbReference type="ChEBI" id="CHEBI:57287"/>
        <dbReference type="ChEBI" id="CHEBI:61540"/>
        <dbReference type="ChEBI" id="CHEBI:85189"/>
        <dbReference type="EC" id="2.3.1.250"/>
    </reaction>
</comment>
<dbReference type="PANTHER" id="PTHR13906:SF12">
    <property type="entry name" value="PROTEIN-SERINE O-PALMITOLEOYLTRANSFERASE PORCUPINE"/>
    <property type="match status" value="1"/>
</dbReference>
<dbReference type="GO" id="GO:0017147">
    <property type="term" value="F:Wnt-protein binding"/>
    <property type="evidence" value="ECO:0007669"/>
    <property type="project" value="TreeGrafter"/>
</dbReference>
<evidence type="ECO:0000256" key="7">
    <source>
        <dbReference type="ARBA" id="ARBA00023315"/>
    </source>
</evidence>
<keyword evidence="4 12" id="KW-0812">Transmembrane</keyword>
<dbReference type="InterPro" id="IPR004299">
    <property type="entry name" value="MBOAT_fam"/>
</dbReference>
<evidence type="ECO:0000256" key="9">
    <source>
        <dbReference type="ARBA" id="ARBA00038867"/>
    </source>
</evidence>
<keyword evidence="7" id="KW-0012">Acyltransferase</keyword>
<evidence type="ECO:0000256" key="1">
    <source>
        <dbReference type="ARBA" id="ARBA00004141"/>
    </source>
</evidence>
<evidence type="ECO:0000256" key="12">
    <source>
        <dbReference type="SAM" id="Phobius"/>
    </source>
</evidence>
<feature type="transmembrane region" description="Helical" evidence="12">
    <location>
        <begin position="80"/>
        <end position="104"/>
    </location>
</feature>
<keyword evidence="6 12" id="KW-0472">Membrane</keyword>
<evidence type="ECO:0000313" key="13">
    <source>
        <dbReference type="EMBL" id="KAI1703512.1"/>
    </source>
</evidence>
<evidence type="ECO:0000256" key="4">
    <source>
        <dbReference type="ARBA" id="ARBA00022692"/>
    </source>
</evidence>
<feature type="transmembrane region" description="Helical" evidence="12">
    <location>
        <begin position="137"/>
        <end position="155"/>
    </location>
</feature>
<dbReference type="GO" id="GO:0061355">
    <property type="term" value="P:Wnt protein secretion"/>
    <property type="evidence" value="ECO:0007669"/>
    <property type="project" value="TreeGrafter"/>
</dbReference>
<dbReference type="EC" id="2.3.1.250" evidence="9"/>
<evidence type="ECO:0000256" key="2">
    <source>
        <dbReference type="ARBA" id="ARBA00022679"/>
    </source>
</evidence>
<dbReference type="GO" id="GO:0016055">
    <property type="term" value="P:Wnt signaling pathway"/>
    <property type="evidence" value="ECO:0007669"/>
    <property type="project" value="UniProtKB-KW"/>
</dbReference>
<dbReference type="InterPro" id="IPR049941">
    <property type="entry name" value="LPLAT_7/PORCN-like"/>
</dbReference>
<feature type="transmembrane region" description="Helical" evidence="12">
    <location>
        <begin position="410"/>
        <end position="429"/>
    </location>
</feature>
<evidence type="ECO:0000256" key="5">
    <source>
        <dbReference type="ARBA" id="ARBA00022989"/>
    </source>
</evidence>
<evidence type="ECO:0000256" key="8">
    <source>
        <dbReference type="ARBA" id="ARBA00038269"/>
    </source>
</evidence>